<protein>
    <submittedName>
        <fullName evidence="3">Glyco_hydro_38C domain-containing protein</fullName>
    </submittedName>
</protein>
<dbReference type="AlphaFoldDB" id="A0A7E4UVY1"/>
<keyword evidence="2" id="KW-1185">Reference proteome</keyword>
<name>A0A7E4UVY1_PANRE</name>
<dbReference type="InterPro" id="IPR050843">
    <property type="entry name" value="Glycosyl_Hydrlase_38"/>
</dbReference>
<organism evidence="2 3">
    <name type="scientific">Panagrellus redivivus</name>
    <name type="common">Microworm</name>
    <dbReference type="NCBI Taxonomy" id="6233"/>
    <lineage>
        <taxon>Eukaryota</taxon>
        <taxon>Metazoa</taxon>
        <taxon>Ecdysozoa</taxon>
        <taxon>Nematoda</taxon>
        <taxon>Chromadorea</taxon>
        <taxon>Rhabditida</taxon>
        <taxon>Tylenchina</taxon>
        <taxon>Panagrolaimomorpha</taxon>
        <taxon>Panagrolaimoidea</taxon>
        <taxon>Panagrolaimidae</taxon>
        <taxon>Panagrellus</taxon>
    </lineage>
</organism>
<dbReference type="InterPro" id="IPR011682">
    <property type="entry name" value="Glyco_hydro_38_C"/>
</dbReference>
<dbReference type="SUPFAM" id="SSF74650">
    <property type="entry name" value="Galactose mutarotase-like"/>
    <property type="match status" value="1"/>
</dbReference>
<dbReference type="WBParaSite" id="Pan_g13055.t2">
    <property type="protein sequence ID" value="Pan_g13055.t2"/>
    <property type="gene ID" value="Pan_g13055"/>
</dbReference>
<evidence type="ECO:0000313" key="2">
    <source>
        <dbReference type="Proteomes" id="UP000492821"/>
    </source>
</evidence>
<evidence type="ECO:0000259" key="1">
    <source>
        <dbReference type="Pfam" id="PF07748"/>
    </source>
</evidence>
<dbReference type="Gene3D" id="2.70.98.30">
    <property type="entry name" value="Golgi alpha-mannosidase II, domain 4"/>
    <property type="match status" value="1"/>
</dbReference>
<proteinExistence type="predicted"/>
<evidence type="ECO:0000313" key="3">
    <source>
        <dbReference type="WBParaSite" id="Pan_g13055.t2"/>
    </source>
</evidence>
<dbReference type="GO" id="GO:0006013">
    <property type="term" value="P:mannose metabolic process"/>
    <property type="evidence" value="ECO:0007669"/>
    <property type="project" value="InterPro"/>
</dbReference>
<sequence>MQLSNGLITAKFNARTGFLASIQTADASMTVDMSFVYYGARPHKYYFDFGGDHRSGAYLFLPDGDARPLPTDKNTFVVISGPVRQTIIVKGPDEIKMLQHVSLDINTAHLNIRNLVDIRSQGNFEAAMRLKTGIVENDRFYTELNGYQLIRRKHFAKLPLQAHFFPMPGAAFIEDSAHRLTLLGRQALGVASLRPGWMEVILDRRLDQHDWRGMSEPVHDNLQTESNFRLVLETVDGPPPDAEPTTAYHSLANSILAAQIHYPPIVMIANRLDSATSAKVPSEVAGLAKPLPCDVHAVALRTLSQPTKYASDGQRRTKPDNSTALVLHRYGVECRIQTKLSVSCLQMSSSNTIDIRSHFNDPILRVQPASLTLLYTNNHTDLTHLEILPMELKTVKIKF</sequence>
<dbReference type="PANTHER" id="PTHR11607">
    <property type="entry name" value="ALPHA-MANNOSIDASE"/>
    <property type="match status" value="1"/>
</dbReference>
<feature type="domain" description="Glycosyl hydrolase family 38 C-terminal" evidence="1">
    <location>
        <begin position="3"/>
        <end position="210"/>
    </location>
</feature>
<reference evidence="2" key="1">
    <citation type="journal article" date="2013" name="Genetics">
        <title>The draft genome and transcriptome of Panagrellus redivivus are shaped by the harsh demands of a free-living lifestyle.</title>
        <authorList>
            <person name="Srinivasan J."/>
            <person name="Dillman A.R."/>
            <person name="Macchietto M.G."/>
            <person name="Heikkinen L."/>
            <person name="Lakso M."/>
            <person name="Fracchia K.M."/>
            <person name="Antoshechkin I."/>
            <person name="Mortazavi A."/>
            <person name="Wong G."/>
            <person name="Sternberg P.W."/>
        </authorList>
    </citation>
    <scope>NUCLEOTIDE SEQUENCE [LARGE SCALE GENOMIC DNA]</scope>
    <source>
        <strain evidence="2">MT8872</strain>
    </source>
</reference>
<dbReference type="GO" id="GO:0006491">
    <property type="term" value="P:N-glycan processing"/>
    <property type="evidence" value="ECO:0007669"/>
    <property type="project" value="TreeGrafter"/>
</dbReference>
<accession>A0A7E4UVY1</accession>
<dbReference type="GO" id="GO:0004559">
    <property type="term" value="F:alpha-mannosidase activity"/>
    <property type="evidence" value="ECO:0007669"/>
    <property type="project" value="InterPro"/>
</dbReference>
<dbReference type="PANTHER" id="PTHR11607:SF3">
    <property type="entry name" value="LYSOSOMAL ALPHA-MANNOSIDASE"/>
    <property type="match status" value="1"/>
</dbReference>
<dbReference type="GO" id="GO:0030246">
    <property type="term" value="F:carbohydrate binding"/>
    <property type="evidence" value="ECO:0007669"/>
    <property type="project" value="InterPro"/>
</dbReference>
<reference evidence="3" key="2">
    <citation type="submission" date="2020-10" db="UniProtKB">
        <authorList>
            <consortium name="WormBaseParasite"/>
        </authorList>
    </citation>
    <scope>IDENTIFICATION</scope>
</reference>
<dbReference type="Pfam" id="PF07748">
    <property type="entry name" value="Glyco_hydro_38C"/>
    <property type="match status" value="1"/>
</dbReference>
<dbReference type="Proteomes" id="UP000492821">
    <property type="component" value="Unassembled WGS sequence"/>
</dbReference>
<dbReference type="InterPro" id="IPR011013">
    <property type="entry name" value="Gal_mutarotase_sf_dom"/>
</dbReference>
<dbReference type="GO" id="GO:0000139">
    <property type="term" value="C:Golgi membrane"/>
    <property type="evidence" value="ECO:0007669"/>
    <property type="project" value="TreeGrafter"/>
</dbReference>